<proteinExistence type="predicted"/>
<dbReference type="OrthoDB" id="3061143at2759"/>
<name>A0A9P6CKL9_9AGAR</name>
<dbReference type="Proteomes" id="UP000807469">
    <property type="component" value="Unassembled WGS sequence"/>
</dbReference>
<evidence type="ECO:0000313" key="3">
    <source>
        <dbReference type="Proteomes" id="UP000807469"/>
    </source>
</evidence>
<feature type="compositionally biased region" description="Basic and acidic residues" evidence="1">
    <location>
        <begin position="7"/>
        <end position="20"/>
    </location>
</feature>
<accession>A0A9P6CKL9</accession>
<dbReference type="EMBL" id="MU156255">
    <property type="protein sequence ID" value="KAF9470136.1"/>
    <property type="molecule type" value="Genomic_DNA"/>
</dbReference>
<feature type="non-terminal residue" evidence="2">
    <location>
        <position position="416"/>
    </location>
</feature>
<reference evidence="2" key="1">
    <citation type="submission" date="2020-11" db="EMBL/GenBank/DDBJ databases">
        <authorList>
            <consortium name="DOE Joint Genome Institute"/>
            <person name="Ahrendt S."/>
            <person name="Riley R."/>
            <person name="Andreopoulos W."/>
            <person name="Labutti K."/>
            <person name="Pangilinan J."/>
            <person name="Ruiz-Duenas F.J."/>
            <person name="Barrasa J.M."/>
            <person name="Sanchez-Garcia M."/>
            <person name="Camarero S."/>
            <person name="Miyauchi S."/>
            <person name="Serrano A."/>
            <person name="Linde D."/>
            <person name="Babiker R."/>
            <person name="Drula E."/>
            <person name="Ayuso-Fernandez I."/>
            <person name="Pacheco R."/>
            <person name="Padilla G."/>
            <person name="Ferreira P."/>
            <person name="Barriuso J."/>
            <person name="Kellner H."/>
            <person name="Castanera R."/>
            <person name="Alfaro M."/>
            <person name="Ramirez L."/>
            <person name="Pisabarro A.G."/>
            <person name="Kuo A."/>
            <person name="Tritt A."/>
            <person name="Lipzen A."/>
            <person name="He G."/>
            <person name="Yan M."/>
            <person name="Ng V."/>
            <person name="Cullen D."/>
            <person name="Martin F."/>
            <person name="Rosso M.-N."/>
            <person name="Henrissat B."/>
            <person name="Hibbett D."/>
            <person name="Martinez A.T."/>
            <person name="Grigoriev I.V."/>
        </authorList>
    </citation>
    <scope>NUCLEOTIDE SEQUENCE</scope>
    <source>
        <strain evidence="2">CIRM-BRFM 674</strain>
    </source>
</reference>
<sequence>MPPKKSSRPEGLPEIHEMKSRHPKRPPNVQGRTLYYIQDTSESGMTRALQTEVDVPIIYGTEQAALDYGYFPLQEGDYLFSRPTGGDRGGGDDVLVVAVFDKARLDKKDVAALDDAMRNILGPSPSLDFSSETGTAFERGKPSKVGEARCYTITSSHEMTRGLTAPCADGRSDKKDDDVLDMRQELARVVNKIALTNMNAAPEEIMKFLQMNAELANLPSCGVSGNVAFSSGQINFAPAKRLGYVGSTTSLGQFGEKHCDKGDFAGSYTHITTFMTEGAQDTGRFFLSYPGVYIPTSKYSSFVFSGLRHHGSSPALAPAQTSDAKLKKIARINLVSYLKKRCADSDQRFGLCSIPGGKKGKSVEMFCLPPEFGPEVTTPVAACSHATYARDGHVIMDPKSLTEFIARCTLSFALGM</sequence>
<dbReference type="AlphaFoldDB" id="A0A9P6CKL9"/>
<evidence type="ECO:0000313" key="2">
    <source>
        <dbReference type="EMBL" id="KAF9470136.1"/>
    </source>
</evidence>
<feature type="region of interest" description="Disordered" evidence="1">
    <location>
        <begin position="1"/>
        <end position="30"/>
    </location>
</feature>
<gene>
    <name evidence="2" type="ORF">BDN70DRAFT_902360</name>
</gene>
<comment type="caution">
    <text evidence="2">The sequence shown here is derived from an EMBL/GenBank/DDBJ whole genome shotgun (WGS) entry which is preliminary data.</text>
</comment>
<protein>
    <submittedName>
        <fullName evidence="2">Uncharacterized protein</fullName>
    </submittedName>
</protein>
<organism evidence="2 3">
    <name type="scientific">Pholiota conissans</name>
    <dbReference type="NCBI Taxonomy" id="109636"/>
    <lineage>
        <taxon>Eukaryota</taxon>
        <taxon>Fungi</taxon>
        <taxon>Dikarya</taxon>
        <taxon>Basidiomycota</taxon>
        <taxon>Agaricomycotina</taxon>
        <taxon>Agaricomycetes</taxon>
        <taxon>Agaricomycetidae</taxon>
        <taxon>Agaricales</taxon>
        <taxon>Agaricineae</taxon>
        <taxon>Strophariaceae</taxon>
        <taxon>Pholiota</taxon>
    </lineage>
</organism>
<evidence type="ECO:0000256" key="1">
    <source>
        <dbReference type="SAM" id="MobiDB-lite"/>
    </source>
</evidence>
<keyword evidence="3" id="KW-1185">Reference proteome</keyword>